<accession>A0A8F5VIF0</accession>
<dbReference type="InterPro" id="IPR013216">
    <property type="entry name" value="Methyltransf_11"/>
</dbReference>
<gene>
    <name evidence="3" type="ORF">KSK55_09200</name>
</gene>
<keyword evidence="1" id="KW-0472">Membrane</keyword>
<name>A0A8F5VIF0_METHU</name>
<dbReference type="Proteomes" id="UP000694228">
    <property type="component" value="Chromosome"/>
</dbReference>
<dbReference type="OrthoDB" id="1018at2157"/>
<dbReference type="PANTHER" id="PTHR43861">
    <property type="entry name" value="TRANS-ACONITATE 2-METHYLTRANSFERASE-RELATED"/>
    <property type="match status" value="1"/>
</dbReference>
<keyword evidence="1" id="KW-0812">Transmembrane</keyword>
<evidence type="ECO:0000259" key="2">
    <source>
        <dbReference type="Pfam" id="PF08241"/>
    </source>
</evidence>
<feature type="domain" description="Methyltransferase type 11" evidence="2">
    <location>
        <begin position="50"/>
        <end position="142"/>
    </location>
</feature>
<dbReference type="AlphaFoldDB" id="A0A8F5VIF0"/>
<dbReference type="GO" id="GO:0008757">
    <property type="term" value="F:S-adenosylmethionine-dependent methyltransferase activity"/>
    <property type="evidence" value="ECO:0007669"/>
    <property type="project" value="InterPro"/>
</dbReference>
<evidence type="ECO:0000313" key="4">
    <source>
        <dbReference type="Proteomes" id="UP000694228"/>
    </source>
</evidence>
<dbReference type="Pfam" id="PF08241">
    <property type="entry name" value="Methyltransf_11"/>
    <property type="match status" value="1"/>
</dbReference>
<dbReference type="CDD" id="cd02440">
    <property type="entry name" value="AdoMet_MTases"/>
    <property type="match status" value="1"/>
</dbReference>
<protein>
    <submittedName>
        <fullName evidence="3">Class I SAM-dependent methyltransferase</fullName>
    </submittedName>
</protein>
<evidence type="ECO:0000313" key="3">
    <source>
        <dbReference type="EMBL" id="QXO93556.1"/>
    </source>
</evidence>
<feature type="transmembrane region" description="Helical" evidence="1">
    <location>
        <begin position="232"/>
        <end position="249"/>
    </location>
</feature>
<dbReference type="EMBL" id="CP077107">
    <property type="protein sequence ID" value="QXO93556.1"/>
    <property type="molecule type" value="Genomic_DNA"/>
</dbReference>
<reference evidence="3 4" key="1">
    <citation type="submission" date="2021-06" db="EMBL/GenBank/DDBJ databases">
        <title>Complete genome sequence of the secondary alcohol utilizing methanogen Methanospirillum hungatei strain GP1.</title>
        <authorList>
            <person name="Day L.A."/>
            <person name="Costa K.C."/>
        </authorList>
    </citation>
    <scope>NUCLEOTIDE SEQUENCE [LARGE SCALE GENOMIC DNA]</scope>
    <source>
        <strain evidence="3 4">GP1</strain>
    </source>
</reference>
<proteinExistence type="predicted"/>
<organism evidence="3 4">
    <name type="scientific">Methanospirillum hungatei</name>
    <dbReference type="NCBI Taxonomy" id="2203"/>
    <lineage>
        <taxon>Archaea</taxon>
        <taxon>Methanobacteriati</taxon>
        <taxon>Methanobacteriota</taxon>
        <taxon>Stenosarchaea group</taxon>
        <taxon>Methanomicrobia</taxon>
        <taxon>Methanomicrobiales</taxon>
        <taxon>Methanospirillaceae</taxon>
        <taxon>Methanospirillum</taxon>
    </lineage>
</organism>
<sequence length="257" mass="30136">MNQMRSEYQEGYSQINPAVLNINDRMDKAKKIQLVLDDYFKNDRNFGIVVDIGCSGGIILHHLKGDFQQKIGIDIDFEALKKAKQDYLFQDIDFICADGMNLPFRNNSTAFCICNHVYEHLPDSKKLFKEIYRTLISGGVSYCAAGNALSIMEGHYHLPFLSWIPKGLAHRYLRLMNRGDYYYEKHLTWWSFKKIISMFRIHDYTIRIIREPELFAGTDLIKPESMITRMPTIFLTLLYPFIPTWILMLEKPRVDQD</sequence>
<keyword evidence="1" id="KW-1133">Transmembrane helix</keyword>
<keyword evidence="3" id="KW-0489">Methyltransferase</keyword>
<keyword evidence="3" id="KW-0808">Transferase</keyword>
<evidence type="ECO:0000256" key="1">
    <source>
        <dbReference type="SAM" id="Phobius"/>
    </source>
</evidence>
<dbReference type="GO" id="GO:0032259">
    <property type="term" value="P:methylation"/>
    <property type="evidence" value="ECO:0007669"/>
    <property type="project" value="UniProtKB-KW"/>
</dbReference>